<comment type="caution">
    <text evidence="15">The sequence shown here is derived from an EMBL/GenBank/DDBJ whole genome shotgun (WGS) entry which is preliminary data.</text>
</comment>
<dbReference type="GO" id="GO:0005856">
    <property type="term" value="C:cytoskeleton"/>
    <property type="evidence" value="ECO:0007669"/>
    <property type="project" value="TreeGrafter"/>
</dbReference>
<evidence type="ECO:0000259" key="14">
    <source>
        <dbReference type="PROSITE" id="PS50011"/>
    </source>
</evidence>
<dbReference type="CDD" id="cd14224">
    <property type="entry name" value="PKc_DYRK2_3"/>
    <property type="match status" value="1"/>
</dbReference>
<dbReference type="FunFam" id="3.30.200.20:FF:000127">
    <property type="entry name" value="Putative dual specificity tyrosine-phosphorylation-regulated kinase 2"/>
    <property type="match status" value="1"/>
</dbReference>
<dbReference type="PROSITE" id="PS00108">
    <property type="entry name" value="PROTEIN_KINASE_ST"/>
    <property type="match status" value="1"/>
</dbReference>
<evidence type="ECO:0000256" key="10">
    <source>
        <dbReference type="ARBA" id="ARBA00049308"/>
    </source>
</evidence>
<proteinExistence type="inferred from homology"/>
<dbReference type="Gene3D" id="3.30.200.20">
    <property type="entry name" value="Phosphorylase Kinase, domain 1"/>
    <property type="match status" value="1"/>
</dbReference>
<keyword evidence="8 12" id="KW-0067">ATP-binding</keyword>
<dbReference type="Gene3D" id="3.30.10.30">
    <property type="entry name" value="DYRK"/>
    <property type="match status" value="1"/>
</dbReference>
<dbReference type="Proteomes" id="UP000822476">
    <property type="component" value="Unassembled WGS sequence"/>
</dbReference>
<comment type="catalytic activity">
    <reaction evidence="9">
        <text>L-seryl-[protein] + ATP = O-phospho-L-seryl-[protein] + ADP + H(+)</text>
        <dbReference type="Rhea" id="RHEA:17989"/>
        <dbReference type="Rhea" id="RHEA-COMP:9863"/>
        <dbReference type="Rhea" id="RHEA-COMP:11604"/>
        <dbReference type="ChEBI" id="CHEBI:15378"/>
        <dbReference type="ChEBI" id="CHEBI:29999"/>
        <dbReference type="ChEBI" id="CHEBI:30616"/>
        <dbReference type="ChEBI" id="CHEBI:83421"/>
        <dbReference type="ChEBI" id="CHEBI:456216"/>
        <dbReference type="EC" id="2.7.12.1"/>
    </reaction>
</comment>
<dbReference type="PROSITE" id="PS50011">
    <property type="entry name" value="PROTEIN_KINASE_DOM"/>
    <property type="match status" value="1"/>
</dbReference>
<evidence type="ECO:0000256" key="13">
    <source>
        <dbReference type="SAM" id="MobiDB-lite"/>
    </source>
</evidence>
<evidence type="ECO:0000256" key="6">
    <source>
        <dbReference type="ARBA" id="ARBA00022741"/>
    </source>
</evidence>
<feature type="region of interest" description="Disordered" evidence="13">
    <location>
        <begin position="1"/>
        <end position="21"/>
    </location>
</feature>
<keyword evidence="3" id="KW-0723">Serine/threonine-protein kinase</keyword>
<keyword evidence="5" id="KW-0808">Transferase</keyword>
<dbReference type="GO" id="GO:0005634">
    <property type="term" value="C:nucleus"/>
    <property type="evidence" value="ECO:0007669"/>
    <property type="project" value="TreeGrafter"/>
</dbReference>
<dbReference type="PANTHER" id="PTHR24058">
    <property type="entry name" value="DUAL SPECIFICITY PROTEIN KINASE"/>
    <property type="match status" value="1"/>
</dbReference>
<keyword evidence="4" id="KW-0597">Phosphoprotein</keyword>
<evidence type="ECO:0000256" key="7">
    <source>
        <dbReference type="ARBA" id="ARBA00022777"/>
    </source>
</evidence>
<dbReference type="GO" id="GO:0004674">
    <property type="term" value="F:protein serine/threonine kinase activity"/>
    <property type="evidence" value="ECO:0007669"/>
    <property type="project" value="UniProtKB-KW"/>
</dbReference>
<comment type="catalytic activity">
    <reaction evidence="10">
        <text>L-threonyl-[protein] + ATP = O-phospho-L-threonyl-[protein] + ADP + H(+)</text>
        <dbReference type="Rhea" id="RHEA:46608"/>
        <dbReference type="Rhea" id="RHEA-COMP:11060"/>
        <dbReference type="Rhea" id="RHEA-COMP:11605"/>
        <dbReference type="ChEBI" id="CHEBI:15378"/>
        <dbReference type="ChEBI" id="CHEBI:30013"/>
        <dbReference type="ChEBI" id="CHEBI:30616"/>
        <dbReference type="ChEBI" id="CHEBI:61977"/>
        <dbReference type="ChEBI" id="CHEBI:456216"/>
        <dbReference type="EC" id="2.7.12.1"/>
    </reaction>
</comment>
<keyword evidence="6 12" id="KW-0547">Nucleotide-binding</keyword>
<comment type="similarity">
    <text evidence="1">Belongs to the protein kinase superfamily. CMGC Ser/Thr protein kinase family. MNB/DYRK subfamily.</text>
</comment>
<dbReference type="InterPro" id="IPR008271">
    <property type="entry name" value="Ser/Thr_kinase_AS"/>
</dbReference>
<dbReference type="EMBL" id="JTDE01004308">
    <property type="protein sequence ID" value="KAF7255103.1"/>
    <property type="molecule type" value="Genomic_DNA"/>
</dbReference>
<name>A0A8S9YPY7_9TREM</name>
<evidence type="ECO:0000256" key="5">
    <source>
        <dbReference type="ARBA" id="ARBA00022679"/>
    </source>
</evidence>
<comment type="catalytic activity">
    <reaction evidence="11">
        <text>L-tyrosyl-[protein] + ATP = O-phospho-L-tyrosyl-[protein] + ADP + H(+)</text>
        <dbReference type="Rhea" id="RHEA:10596"/>
        <dbReference type="Rhea" id="RHEA-COMP:10136"/>
        <dbReference type="Rhea" id="RHEA-COMP:20101"/>
        <dbReference type="ChEBI" id="CHEBI:15378"/>
        <dbReference type="ChEBI" id="CHEBI:30616"/>
        <dbReference type="ChEBI" id="CHEBI:46858"/>
        <dbReference type="ChEBI" id="CHEBI:61978"/>
        <dbReference type="ChEBI" id="CHEBI:456216"/>
        <dbReference type="EC" id="2.7.12.1"/>
    </reaction>
</comment>
<reference evidence="15" key="1">
    <citation type="submission" date="2019-07" db="EMBL/GenBank/DDBJ databases">
        <title>Annotation for the trematode Paragonimus miyazaki's.</title>
        <authorList>
            <person name="Choi Y.-J."/>
        </authorList>
    </citation>
    <scope>NUCLEOTIDE SEQUENCE</scope>
    <source>
        <strain evidence="15">Japan</strain>
    </source>
</reference>
<dbReference type="PROSITE" id="PS00107">
    <property type="entry name" value="PROTEIN_KINASE_ATP"/>
    <property type="match status" value="1"/>
</dbReference>
<dbReference type="Gene3D" id="1.10.510.10">
    <property type="entry name" value="Transferase(Phosphotransferase) domain 1"/>
    <property type="match status" value="1"/>
</dbReference>
<feature type="domain" description="Protein kinase" evidence="14">
    <location>
        <begin position="273"/>
        <end position="586"/>
    </location>
</feature>
<evidence type="ECO:0000256" key="1">
    <source>
        <dbReference type="ARBA" id="ARBA00008867"/>
    </source>
</evidence>
<evidence type="ECO:0000256" key="3">
    <source>
        <dbReference type="ARBA" id="ARBA00022527"/>
    </source>
</evidence>
<dbReference type="SUPFAM" id="SSF56112">
    <property type="entry name" value="Protein kinase-like (PK-like)"/>
    <property type="match status" value="1"/>
</dbReference>
<dbReference type="PANTHER" id="PTHR24058:SF112">
    <property type="entry name" value="DUAL SPECIFICITY TYROSINE-PHOSPHORYLATION-REGULATED KINASE 3 HOMOLOG-RELATED"/>
    <property type="match status" value="1"/>
</dbReference>
<evidence type="ECO:0000256" key="2">
    <source>
        <dbReference type="ARBA" id="ARBA00013203"/>
    </source>
</evidence>
<gene>
    <name evidence="15" type="ORF">EG68_08242</name>
</gene>
<protein>
    <recommendedName>
        <fullName evidence="2">dual-specificity kinase</fullName>
        <ecNumber evidence="2">2.7.12.1</ecNumber>
    </recommendedName>
</protein>
<accession>A0A8S9YPY7</accession>
<dbReference type="GO" id="GO:0004712">
    <property type="term" value="F:protein serine/threonine/tyrosine kinase activity"/>
    <property type="evidence" value="ECO:0007669"/>
    <property type="project" value="UniProtKB-EC"/>
</dbReference>
<feature type="region of interest" description="Disordered" evidence="13">
    <location>
        <begin position="739"/>
        <end position="765"/>
    </location>
</feature>
<evidence type="ECO:0000256" key="12">
    <source>
        <dbReference type="PROSITE-ProRule" id="PRU10141"/>
    </source>
</evidence>
<organism evidence="15 16">
    <name type="scientific">Paragonimus skrjabini miyazakii</name>
    <dbReference type="NCBI Taxonomy" id="59628"/>
    <lineage>
        <taxon>Eukaryota</taxon>
        <taxon>Metazoa</taxon>
        <taxon>Spiralia</taxon>
        <taxon>Lophotrochozoa</taxon>
        <taxon>Platyhelminthes</taxon>
        <taxon>Trematoda</taxon>
        <taxon>Digenea</taxon>
        <taxon>Plagiorchiida</taxon>
        <taxon>Troglotremata</taxon>
        <taxon>Troglotrematidae</taxon>
        <taxon>Paragonimus</taxon>
    </lineage>
</organism>
<dbReference type="GO" id="GO:0005737">
    <property type="term" value="C:cytoplasm"/>
    <property type="evidence" value="ECO:0007669"/>
    <property type="project" value="TreeGrafter"/>
</dbReference>
<dbReference type="InterPro" id="IPR050494">
    <property type="entry name" value="Ser_Thr_dual-spec_kinase"/>
</dbReference>
<evidence type="ECO:0000313" key="16">
    <source>
        <dbReference type="Proteomes" id="UP000822476"/>
    </source>
</evidence>
<dbReference type="Pfam" id="PF00069">
    <property type="entry name" value="Pkinase"/>
    <property type="match status" value="1"/>
</dbReference>
<evidence type="ECO:0000256" key="8">
    <source>
        <dbReference type="ARBA" id="ARBA00022840"/>
    </source>
</evidence>
<dbReference type="FunFam" id="1.10.510.10:FF:000112">
    <property type="entry name" value="Putative dual specificity tyrosine-phosphorylation-regulated kinase 2"/>
    <property type="match status" value="1"/>
</dbReference>
<evidence type="ECO:0000256" key="9">
    <source>
        <dbReference type="ARBA" id="ARBA00049003"/>
    </source>
</evidence>
<feature type="binding site" evidence="12">
    <location>
        <position position="302"/>
    </location>
    <ligand>
        <name>ATP</name>
        <dbReference type="ChEBI" id="CHEBI:30616"/>
    </ligand>
</feature>
<dbReference type="InterPro" id="IPR011009">
    <property type="entry name" value="Kinase-like_dom_sf"/>
</dbReference>
<evidence type="ECO:0000256" key="11">
    <source>
        <dbReference type="ARBA" id="ARBA00051680"/>
    </source>
</evidence>
<keyword evidence="16" id="KW-1185">Reference proteome</keyword>
<dbReference type="OrthoDB" id="9332038at2759"/>
<dbReference type="EC" id="2.7.12.1" evidence="2"/>
<dbReference type="InterPro" id="IPR017441">
    <property type="entry name" value="Protein_kinase_ATP_BS"/>
</dbReference>
<evidence type="ECO:0000256" key="4">
    <source>
        <dbReference type="ARBA" id="ARBA00022553"/>
    </source>
</evidence>
<sequence>MYTLDKIPSHSHLPPLTTVNGTATTTTTVLGHSNGSGMNTSSASSLCIGTSNNNVKSTLNITQLYEDRQHHRQFGDNSSIATSNSTAQLHLPSVSIGPANCSTTNSSIRSGASVVKPNVLSPGQQSGKMDGHGNNALKIRNRTTANGVGGGGIGATYNGVSNSAGQSGTNGGASEINNTTSQAAISTSALSVVSAYHSHTNPSGLTPEMAMKLYVHKLTAFEHHEIFSYPQVYFVGHNAKKRAGVVGAPHNNGYDDEQGSYLNTAHDHVAYRYEVLKILGKGSFGQVVKAYDHKTGTYVALKMVRNEKRFTQQAAEEIRILEQLRQQDKDNTRNVVHMLEHFTFRSHVCMTFELLSMNLYELIKRSKFQGFPLQLVRKFAHSILVCLEMLHRNKIIHCDLKPENILLKQQGRSGIKVIDFGSSCYESQRIYTYIQSRFYRAPEVILGFKYGSAIDIWSFGCILAELLTGTPLFPGEDEGDQLACIIELLGMPPQKLLDQCRRVKHFFSSTHGYPRYCMATDAEGRVVLRPSKSKRGKIRGTPGSRSLVAALGGCEDNAFIDFLRRCLQWLPDERMTPREAFRHEWLRRRLPKPPCGGNTTSVTSIANSWTGAPPTVQPYTTAVAATTTTANTVTTLTANASVSMPTFGTIAGAIPTSTLNTVANSHAPAVPACRSPVESRSLQYPQSVSITSAKPITGHSIATYEPMSNHSIAKLVNPSQATDITTSIPEPEHNLAVASDSHQNAGDRCRPTDEQVGGVDPIKRL</sequence>
<dbReference type="GO" id="GO:0005524">
    <property type="term" value="F:ATP binding"/>
    <property type="evidence" value="ECO:0007669"/>
    <property type="project" value="UniProtKB-UniRule"/>
</dbReference>
<evidence type="ECO:0000313" key="15">
    <source>
        <dbReference type="EMBL" id="KAF7255103.1"/>
    </source>
</evidence>
<dbReference type="AlphaFoldDB" id="A0A8S9YPY7"/>
<keyword evidence="7" id="KW-0418">Kinase</keyword>
<dbReference type="SMART" id="SM00220">
    <property type="entry name" value="S_TKc"/>
    <property type="match status" value="1"/>
</dbReference>
<dbReference type="InterPro" id="IPR000719">
    <property type="entry name" value="Prot_kinase_dom"/>
</dbReference>
<dbReference type="InterPro" id="IPR042521">
    <property type="entry name" value="DYRK"/>
</dbReference>